<reference evidence="1 2" key="1">
    <citation type="submission" date="2021-07" db="EMBL/GenBank/DDBJ databases">
        <authorList>
            <consortium name="Genoscope - CEA"/>
            <person name="William W."/>
        </authorList>
    </citation>
    <scope>NUCLEOTIDE SEQUENCE [LARGE SCALE GENOMIC DNA]</scope>
</reference>
<protein>
    <submittedName>
        <fullName evidence="1">Uncharacterized protein</fullName>
    </submittedName>
</protein>
<dbReference type="Gramene" id="A06p46140.2_BraZ1">
    <property type="protein sequence ID" value="A06p46140.2_BraZ1.CDS"/>
    <property type="gene ID" value="A06g46140.2_BraZ1"/>
</dbReference>
<proteinExistence type="predicted"/>
<evidence type="ECO:0000313" key="2">
    <source>
        <dbReference type="Proteomes" id="UP000694005"/>
    </source>
</evidence>
<dbReference type="Proteomes" id="UP000694005">
    <property type="component" value="Chromosome A06"/>
</dbReference>
<name>A0A8D9DBC4_BRACM</name>
<organism evidence="1 2">
    <name type="scientific">Brassica campestris</name>
    <name type="common">Field mustard</name>
    <dbReference type="NCBI Taxonomy" id="3711"/>
    <lineage>
        <taxon>Eukaryota</taxon>
        <taxon>Viridiplantae</taxon>
        <taxon>Streptophyta</taxon>
        <taxon>Embryophyta</taxon>
        <taxon>Tracheophyta</taxon>
        <taxon>Spermatophyta</taxon>
        <taxon>Magnoliopsida</taxon>
        <taxon>eudicotyledons</taxon>
        <taxon>Gunneridae</taxon>
        <taxon>Pentapetalae</taxon>
        <taxon>rosids</taxon>
        <taxon>malvids</taxon>
        <taxon>Brassicales</taxon>
        <taxon>Brassicaceae</taxon>
        <taxon>Brassiceae</taxon>
        <taxon>Brassica</taxon>
    </lineage>
</organism>
<gene>
    <name evidence="1" type="ORF">BRAPAZ1V2_A06P46140.2</name>
</gene>
<dbReference type="EMBL" id="LS974622">
    <property type="protein sequence ID" value="CAG7872374.1"/>
    <property type="molecule type" value="Genomic_DNA"/>
</dbReference>
<dbReference type="AlphaFoldDB" id="A0A8D9DBC4"/>
<sequence>MYPSVCVECIVVEAVMNASWFFPWMHLETTVLHRARDTVLMEHNKSMYGMPYEYSVYISQYFLSPHGTLSITMMGDIYSKHIQPCPFDVNMYCSKSITSFLPPLSLASDSPIT</sequence>
<accession>A0A8D9DBC4</accession>
<evidence type="ECO:0000313" key="1">
    <source>
        <dbReference type="EMBL" id="CAG7872374.1"/>
    </source>
</evidence>